<dbReference type="Proteomes" id="UP000058925">
    <property type="component" value="Chromosome"/>
</dbReference>
<reference evidence="3" key="1">
    <citation type="submission" date="2015-10" db="EMBL/GenBank/DDBJ databases">
        <title>Niche specialization of a soil ammonia-oxidizing archaeon, Candidatus Nitrosocosmicus oleophilus.</title>
        <authorList>
            <person name="Jung M.-Y."/>
            <person name="Rhee S.-K."/>
        </authorList>
    </citation>
    <scope>NUCLEOTIDE SEQUENCE [LARGE SCALE GENOMIC DNA]</scope>
    <source>
        <strain evidence="3">MY3</strain>
    </source>
</reference>
<dbReference type="RefSeq" id="WP_196818388.1">
    <property type="nucleotide sequence ID" value="NZ_CP012850.1"/>
</dbReference>
<dbReference type="Pfam" id="PF00483">
    <property type="entry name" value="NTP_transferase"/>
    <property type="match status" value="1"/>
</dbReference>
<feature type="domain" description="Nucleotidyl transferase" evidence="1">
    <location>
        <begin position="3"/>
        <end position="242"/>
    </location>
</feature>
<keyword evidence="2" id="KW-0808">Transferase</keyword>
<accession>A0A654LX29</accession>
<dbReference type="PANTHER" id="PTHR22572">
    <property type="entry name" value="SUGAR-1-PHOSPHATE GUANYL TRANSFERASE"/>
    <property type="match status" value="1"/>
</dbReference>
<evidence type="ECO:0000259" key="1">
    <source>
        <dbReference type="Pfam" id="PF00483"/>
    </source>
</evidence>
<dbReference type="GeneID" id="60421835"/>
<dbReference type="SUPFAM" id="SSF53448">
    <property type="entry name" value="Nucleotide-diphospho-sugar transferases"/>
    <property type="match status" value="1"/>
</dbReference>
<protein>
    <submittedName>
        <fullName evidence="2">UTP--glucose-1-phosphate uridylyltransferase</fullName>
        <ecNumber evidence="2">2.7.7.9</ecNumber>
    </submittedName>
</protein>
<evidence type="ECO:0000313" key="3">
    <source>
        <dbReference type="Proteomes" id="UP000058925"/>
    </source>
</evidence>
<keyword evidence="3" id="KW-1185">Reference proteome</keyword>
<dbReference type="InterPro" id="IPR050486">
    <property type="entry name" value="Mannose-1P_guanyltransferase"/>
</dbReference>
<evidence type="ECO:0000313" key="2">
    <source>
        <dbReference type="EMBL" id="ALI36044.1"/>
    </source>
</evidence>
<dbReference type="AlphaFoldDB" id="A0A654LX29"/>
<dbReference type="GO" id="GO:0003983">
    <property type="term" value="F:UTP:glucose-1-phosphate uridylyltransferase activity"/>
    <property type="evidence" value="ECO:0007669"/>
    <property type="project" value="UniProtKB-EC"/>
</dbReference>
<dbReference type="EC" id="2.7.7.9" evidence="2"/>
<organism evidence="2 3">
    <name type="scientific">Candidatus Nitrosocosmicus oleophilus</name>
    <dbReference type="NCBI Taxonomy" id="1353260"/>
    <lineage>
        <taxon>Archaea</taxon>
        <taxon>Nitrososphaerota</taxon>
        <taxon>Nitrososphaeria</taxon>
        <taxon>Nitrososphaerales</taxon>
        <taxon>Nitrososphaeraceae</taxon>
        <taxon>Candidatus Nitrosocosmicus</taxon>
    </lineage>
</organism>
<name>A0A654LX29_9ARCH</name>
<dbReference type="InterPro" id="IPR005835">
    <property type="entry name" value="NTP_transferase_dom"/>
</dbReference>
<dbReference type="InterPro" id="IPR029044">
    <property type="entry name" value="Nucleotide-diphossugar_trans"/>
</dbReference>
<dbReference type="KEGG" id="taa:NMY3_01841"/>
<keyword evidence="2" id="KW-0548">Nucleotidyltransferase</keyword>
<proteinExistence type="predicted"/>
<gene>
    <name evidence="2" type="primary">gtaB</name>
    <name evidence="2" type="ORF">NMY3_01841</name>
</gene>
<dbReference type="Gene3D" id="3.90.550.10">
    <property type="entry name" value="Spore Coat Polysaccharide Biosynthesis Protein SpsA, Chain A"/>
    <property type="match status" value="1"/>
</dbReference>
<dbReference type="EMBL" id="CP012850">
    <property type="protein sequence ID" value="ALI36044.1"/>
    <property type="molecule type" value="Genomic_DNA"/>
</dbReference>
<sequence>MKIVLLAGGVGSRARPYSDYSPKALIPINGKPLIDYIIRYISKSSHVTEIIIVCEFDSYGKQIINYLDGKEAIIGKKIIFIEDRKKGTGGALLECMKKLEKESFFMVWYADNLCAVDINSLVKDYIKINSESDDGLIGIIISRSHRKEETGRLILDKKCTKNTYLIKEFSEKPIVKLEYPEASGIYLFNNRIMNFLRIKSNEKDGKSFDLSSDILSKIRISDNNSIYCYDVFLNGTDWIDIESPTYLERNKKLVDKVVLEMESSNLK</sequence>
<dbReference type="OrthoDB" id="15372at2157"/>